<dbReference type="AlphaFoldDB" id="A0A0A2UTS8"/>
<sequence>MMHIPFKRIILVSICLWMFMATTFHYSTLAEEADQEIDFSLSPAVTFIDVKNLKPGDTITKTLTVSNSGLMDFSYLMNSYKDSGSDLFYNQLHLQVSIDDTQLYNGPLYSFSGMEARDLVKSTSEEMKLKVTFPWESGNEFQGLATKVIFQFIAERDYATDGIPTGGGMLPQTGEEGPGMYYMLGGVLVCAGLALYATSRYIRRE</sequence>
<dbReference type="NCBIfam" id="TIGR01167">
    <property type="entry name" value="LPXTG_anchor"/>
    <property type="match status" value="1"/>
</dbReference>
<reference evidence="2 3" key="1">
    <citation type="submission" date="2013-08" db="EMBL/GenBank/DDBJ databases">
        <title>Genome of Pontibacillus chungwhensis.</title>
        <authorList>
            <person name="Wang Q."/>
            <person name="Wang G."/>
        </authorList>
    </citation>
    <scope>NUCLEOTIDE SEQUENCE [LARGE SCALE GENOMIC DNA]</scope>
    <source>
        <strain evidence="2 3">BH030062</strain>
    </source>
</reference>
<dbReference type="Pfam" id="PF12389">
    <property type="entry name" value="Peptidase_M73"/>
    <property type="match status" value="1"/>
</dbReference>
<dbReference type="STRING" id="1385513.N780_09490"/>
<organism evidence="2 3">
    <name type="scientific">Pontibacillus chungwhensis BH030062</name>
    <dbReference type="NCBI Taxonomy" id="1385513"/>
    <lineage>
        <taxon>Bacteria</taxon>
        <taxon>Bacillati</taxon>
        <taxon>Bacillota</taxon>
        <taxon>Bacilli</taxon>
        <taxon>Bacillales</taxon>
        <taxon>Bacillaceae</taxon>
        <taxon>Pontibacillus</taxon>
    </lineage>
</organism>
<comment type="caution">
    <text evidence="2">The sequence shown here is derived from an EMBL/GenBank/DDBJ whole genome shotgun (WGS) entry which is preliminary data.</text>
</comment>
<protein>
    <recommendedName>
        <fullName evidence="4">Gram-positive cocci surface proteins LPxTG domain-containing protein</fullName>
    </recommendedName>
</protein>
<dbReference type="OrthoDB" id="2566057at2"/>
<feature type="transmembrane region" description="Helical" evidence="1">
    <location>
        <begin position="179"/>
        <end position="198"/>
    </location>
</feature>
<dbReference type="Proteomes" id="UP000030153">
    <property type="component" value="Unassembled WGS sequence"/>
</dbReference>
<accession>A0A0A2UTS8</accession>
<evidence type="ECO:0000313" key="2">
    <source>
        <dbReference type="EMBL" id="KGP89871.1"/>
    </source>
</evidence>
<evidence type="ECO:0008006" key="4">
    <source>
        <dbReference type="Google" id="ProtNLM"/>
    </source>
</evidence>
<keyword evidence="1" id="KW-0812">Transmembrane</keyword>
<keyword evidence="1" id="KW-1133">Transmembrane helix</keyword>
<dbReference type="EMBL" id="AVBG01000020">
    <property type="protein sequence ID" value="KGP89871.1"/>
    <property type="molecule type" value="Genomic_DNA"/>
</dbReference>
<keyword evidence="1" id="KW-0472">Membrane</keyword>
<name>A0A0A2UTS8_9BACI</name>
<dbReference type="InterPro" id="IPR022121">
    <property type="entry name" value="Peptidase_M73_camelysin"/>
</dbReference>
<evidence type="ECO:0000313" key="3">
    <source>
        <dbReference type="Proteomes" id="UP000030153"/>
    </source>
</evidence>
<dbReference type="eggNOG" id="COG1470">
    <property type="taxonomic scope" value="Bacteria"/>
</dbReference>
<evidence type="ECO:0000256" key="1">
    <source>
        <dbReference type="SAM" id="Phobius"/>
    </source>
</evidence>
<gene>
    <name evidence="2" type="ORF">N780_09490</name>
</gene>
<keyword evidence="3" id="KW-1185">Reference proteome</keyword>
<proteinExistence type="predicted"/>
<dbReference type="RefSeq" id="WP_036787302.1">
    <property type="nucleotide sequence ID" value="NZ_AVBG01000020.1"/>
</dbReference>